<keyword evidence="1 6" id="KW-0963">Cytoplasm</keyword>
<dbReference type="Gene3D" id="3.30.30.80">
    <property type="entry name" value="probable RNA-binding protein from clostridium symbiosum atcc 14940"/>
    <property type="match status" value="1"/>
</dbReference>
<dbReference type="Pfam" id="PF14804">
    <property type="entry name" value="Jag_N"/>
    <property type="match status" value="1"/>
</dbReference>
<dbReference type="PANTHER" id="PTHR35800:SF1">
    <property type="entry name" value="RNA-BINDING PROTEIN KHPB"/>
    <property type="match status" value="1"/>
</dbReference>
<dbReference type="SMART" id="SM00393">
    <property type="entry name" value="R3H"/>
    <property type="match status" value="1"/>
</dbReference>
<evidence type="ECO:0000256" key="6">
    <source>
        <dbReference type="HAMAP-Rule" id="MF_00867"/>
    </source>
</evidence>
<dbReference type="GO" id="GO:0071555">
    <property type="term" value="P:cell wall organization"/>
    <property type="evidence" value="ECO:0007669"/>
    <property type="project" value="UniProtKB-KW"/>
</dbReference>
<proteinExistence type="inferred from homology"/>
<dbReference type="InterPro" id="IPR001374">
    <property type="entry name" value="R3H_dom"/>
</dbReference>
<name>A0A419SGK9_9BACL</name>
<dbReference type="Pfam" id="PF01424">
    <property type="entry name" value="R3H"/>
    <property type="match status" value="1"/>
</dbReference>
<dbReference type="AlphaFoldDB" id="A0A419SGK9"/>
<evidence type="ECO:0000256" key="3">
    <source>
        <dbReference type="ARBA" id="ARBA00022960"/>
    </source>
</evidence>
<evidence type="ECO:0000313" key="9">
    <source>
        <dbReference type="Proteomes" id="UP000284219"/>
    </source>
</evidence>
<dbReference type="PROSITE" id="PS51061">
    <property type="entry name" value="R3H"/>
    <property type="match status" value="1"/>
</dbReference>
<comment type="subcellular location">
    <subcellularLocation>
        <location evidence="6">Cytoplasm</location>
    </subcellularLocation>
</comment>
<dbReference type="Gene3D" id="3.30.300.20">
    <property type="match status" value="1"/>
</dbReference>
<keyword evidence="9" id="KW-1185">Reference proteome</keyword>
<dbReference type="OrthoDB" id="9794483at2"/>
<evidence type="ECO:0000256" key="4">
    <source>
        <dbReference type="ARBA" id="ARBA00023186"/>
    </source>
</evidence>
<dbReference type="GO" id="GO:0005737">
    <property type="term" value="C:cytoplasm"/>
    <property type="evidence" value="ECO:0007669"/>
    <property type="project" value="UniProtKB-SubCell"/>
</dbReference>
<dbReference type="Pfam" id="PF13083">
    <property type="entry name" value="KH_KhpA-B"/>
    <property type="match status" value="1"/>
</dbReference>
<dbReference type="InterPro" id="IPR039247">
    <property type="entry name" value="KhpB"/>
</dbReference>
<dbReference type="Gene3D" id="3.30.1370.50">
    <property type="entry name" value="R3H-like domain"/>
    <property type="match status" value="1"/>
</dbReference>
<keyword evidence="8" id="KW-0238">DNA-binding</keyword>
<comment type="similarity">
    <text evidence="6">Belongs to the KhpB RNA-binding protein family.</text>
</comment>
<dbReference type="Proteomes" id="UP000284219">
    <property type="component" value="Unassembled WGS sequence"/>
</dbReference>
<dbReference type="InterPro" id="IPR032782">
    <property type="entry name" value="KhpB_N"/>
</dbReference>
<comment type="caution">
    <text evidence="6">Lacks conserved residue(s) required for the propagation of feature annotation.</text>
</comment>
<gene>
    <name evidence="6" type="primary">khpB</name>
    <name evidence="6" type="synonym">eloR</name>
    <name evidence="8" type="ORF">BEP19_11600</name>
</gene>
<dbReference type="GO" id="GO:0008360">
    <property type="term" value="P:regulation of cell shape"/>
    <property type="evidence" value="ECO:0007669"/>
    <property type="project" value="UniProtKB-KW"/>
</dbReference>
<dbReference type="NCBIfam" id="NF041568">
    <property type="entry name" value="Jag_EloR"/>
    <property type="match status" value="1"/>
</dbReference>
<keyword evidence="4 6" id="KW-0143">Chaperone</keyword>
<dbReference type="HAMAP" id="MF_00867">
    <property type="entry name" value="KhpB"/>
    <property type="match status" value="1"/>
</dbReference>
<dbReference type="InterPro" id="IPR038008">
    <property type="entry name" value="Jag_KH"/>
</dbReference>
<dbReference type="EMBL" id="MCHY01000009">
    <property type="protein sequence ID" value="RKD22875.1"/>
    <property type="molecule type" value="Genomic_DNA"/>
</dbReference>
<keyword evidence="2 6" id="KW-0694">RNA-binding</keyword>
<protein>
    <recommendedName>
        <fullName evidence="6">RNA-binding protein KhpB</fullName>
    </recommendedName>
    <alternativeName>
        <fullName evidence="6">RNA-binding protein EloR</fullName>
    </alternativeName>
</protein>
<dbReference type="GO" id="GO:0009252">
    <property type="term" value="P:peptidoglycan biosynthetic process"/>
    <property type="evidence" value="ECO:0007669"/>
    <property type="project" value="UniProtKB-UniRule"/>
</dbReference>
<accession>A0A419SGK9</accession>
<evidence type="ECO:0000256" key="2">
    <source>
        <dbReference type="ARBA" id="ARBA00022884"/>
    </source>
</evidence>
<comment type="caution">
    <text evidence="8">The sequence shown here is derived from an EMBL/GenBank/DDBJ whole genome shotgun (WGS) entry which is preliminary data.</text>
</comment>
<dbReference type="CDD" id="cd02644">
    <property type="entry name" value="R3H_jag"/>
    <property type="match status" value="1"/>
</dbReference>
<dbReference type="InterPro" id="IPR038247">
    <property type="entry name" value="Jag_N_dom_sf"/>
</dbReference>
<feature type="domain" description="R3H" evidence="7">
    <location>
        <begin position="139"/>
        <end position="205"/>
    </location>
</feature>
<evidence type="ECO:0000256" key="1">
    <source>
        <dbReference type="ARBA" id="ARBA00022490"/>
    </source>
</evidence>
<dbReference type="InterPro" id="IPR034079">
    <property type="entry name" value="R3H_KhpB"/>
</dbReference>
<keyword evidence="5 6" id="KW-0961">Cell wall biogenesis/degradation</keyword>
<dbReference type="SUPFAM" id="SSF82708">
    <property type="entry name" value="R3H domain"/>
    <property type="match status" value="1"/>
</dbReference>
<dbReference type="InterPro" id="IPR036867">
    <property type="entry name" value="R3H_dom_sf"/>
</dbReference>
<comment type="function">
    <text evidence="6">A probable RNA chaperone. Forms a complex with KhpA which binds to cellular RNA and controls its expression. Plays a role in peptidoglycan (PG) homeostasis and cell length regulation.</text>
</comment>
<dbReference type="SMART" id="SM01245">
    <property type="entry name" value="Jag_N"/>
    <property type="match status" value="1"/>
</dbReference>
<comment type="domain">
    <text evidence="6">Has an N-terminal Jag-N domain and 2 RNA-binding domains (KH and R3H).</text>
</comment>
<comment type="subunit">
    <text evidence="6">Forms a complex with KhpA.</text>
</comment>
<dbReference type="PANTHER" id="PTHR35800">
    <property type="entry name" value="PROTEIN JAG"/>
    <property type="match status" value="1"/>
</dbReference>
<dbReference type="CDD" id="cd02414">
    <property type="entry name" value="KH-II_Jag"/>
    <property type="match status" value="1"/>
</dbReference>
<evidence type="ECO:0000313" key="8">
    <source>
        <dbReference type="EMBL" id="RKD22875.1"/>
    </source>
</evidence>
<evidence type="ECO:0000259" key="7">
    <source>
        <dbReference type="PROSITE" id="PS51061"/>
    </source>
</evidence>
<organism evidence="8 9">
    <name type="scientific">Ammoniphilus oxalaticus</name>
    <dbReference type="NCBI Taxonomy" id="66863"/>
    <lineage>
        <taxon>Bacteria</taxon>
        <taxon>Bacillati</taxon>
        <taxon>Bacillota</taxon>
        <taxon>Bacilli</taxon>
        <taxon>Bacillales</taxon>
        <taxon>Paenibacillaceae</taxon>
        <taxon>Aneurinibacillus group</taxon>
        <taxon>Ammoniphilus</taxon>
    </lineage>
</organism>
<sequence>MKKVTVTAKTVDEAISLALEQLRAARDQVTVTVLEEPTRGFFGFGARQAKLEVEIQVDPIQEAKSFLEQILATMDIEASISVKEVKDHARFEVVGEDLGIIIGRRGQTLDALQLLVNTVGNRCSDSYLRIVVDAENYREKRKQTLEQLADRLAQKAIKTGQVIKLEPMPAHERKVIHAALQNKKSVVTYSEGEDPERFIVITTKKR</sequence>
<dbReference type="RefSeq" id="WP_120190364.1">
    <property type="nucleotide sequence ID" value="NZ_MCHY01000009.1"/>
</dbReference>
<dbReference type="InterPro" id="IPR015946">
    <property type="entry name" value="KH_dom-like_a/b"/>
</dbReference>
<evidence type="ECO:0000256" key="5">
    <source>
        <dbReference type="ARBA" id="ARBA00023316"/>
    </source>
</evidence>
<dbReference type="GO" id="GO:0003723">
    <property type="term" value="F:RNA binding"/>
    <property type="evidence" value="ECO:0007669"/>
    <property type="project" value="UniProtKB-UniRule"/>
</dbReference>
<reference evidence="8 9" key="1">
    <citation type="submission" date="2016-08" db="EMBL/GenBank/DDBJ databases">
        <title>Novel Firmicute Genomes.</title>
        <authorList>
            <person name="Poppleton D.I."/>
            <person name="Gribaldo S."/>
        </authorList>
    </citation>
    <scope>NUCLEOTIDE SEQUENCE [LARGE SCALE GENOMIC DNA]</scope>
    <source>
        <strain evidence="8 9">RAOx-1</strain>
    </source>
</reference>
<keyword evidence="3 6" id="KW-0133">Cell shape</keyword>
<dbReference type="GO" id="GO:0003677">
    <property type="term" value="F:DNA binding"/>
    <property type="evidence" value="ECO:0007669"/>
    <property type="project" value="UniProtKB-KW"/>
</dbReference>